<evidence type="ECO:0000259" key="1">
    <source>
        <dbReference type="PROSITE" id="PS50893"/>
    </source>
</evidence>
<dbReference type="SUPFAM" id="SSF52540">
    <property type="entry name" value="P-loop containing nucleoside triphosphate hydrolases"/>
    <property type="match status" value="1"/>
</dbReference>
<accession>A0A8S2T8T5</accession>
<dbReference type="Gene3D" id="3.40.50.300">
    <property type="entry name" value="P-loop containing nucleotide triphosphate hydrolases"/>
    <property type="match status" value="2"/>
</dbReference>
<protein>
    <recommendedName>
        <fullName evidence="1">ABC transporter domain-containing protein</fullName>
    </recommendedName>
</protein>
<dbReference type="Pfam" id="PF00005">
    <property type="entry name" value="ABC_tran"/>
    <property type="match status" value="1"/>
</dbReference>
<dbReference type="EMBL" id="CAJOBA010053850">
    <property type="protein sequence ID" value="CAF4268950.1"/>
    <property type="molecule type" value="Genomic_DNA"/>
</dbReference>
<dbReference type="InterPro" id="IPR039421">
    <property type="entry name" value="Type_1_exporter"/>
</dbReference>
<dbReference type="GO" id="GO:0042626">
    <property type="term" value="F:ATPase-coupled transmembrane transporter activity"/>
    <property type="evidence" value="ECO:0007669"/>
    <property type="project" value="TreeGrafter"/>
</dbReference>
<dbReference type="InterPro" id="IPR003439">
    <property type="entry name" value="ABC_transporter-like_ATP-bd"/>
</dbReference>
<reference evidence="3" key="1">
    <citation type="submission" date="2021-02" db="EMBL/GenBank/DDBJ databases">
        <authorList>
            <person name="Nowell W R."/>
        </authorList>
    </citation>
    <scope>NUCLEOTIDE SEQUENCE</scope>
</reference>
<dbReference type="GO" id="GO:0005524">
    <property type="term" value="F:ATP binding"/>
    <property type="evidence" value="ECO:0007669"/>
    <property type="project" value="InterPro"/>
</dbReference>
<evidence type="ECO:0000313" key="3">
    <source>
        <dbReference type="EMBL" id="CAF4268950.1"/>
    </source>
</evidence>
<dbReference type="PANTHER" id="PTHR24222">
    <property type="entry name" value="ABC TRANSPORTER B FAMILY"/>
    <property type="match status" value="1"/>
</dbReference>
<dbReference type="GO" id="GO:0016887">
    <property type="term" value="F:ATP hydrolysis activity"/>
    <property type="evidence" value="ECO:0007669"/>
    <property type="project" value="InterPro"/>
</dbReference>
<sequence length="217" mass="24512">MRMKTNSKTCPSAQKGIKSLALRDEALFLTNLNIYLHAYLESTIIQLLQRFYDPQQGKILLDGRDIRTLNVAWLRAHVGTVSQEPVLFTGSIEENIRFGKMDASDNEVIAAAKMANAHDFIMELPENYKTTSSDKLSGGQKQRDNTSERIVQNALEKAKLGRTTIIVAHRLSTIRNVDLIITVTNGRVKEYGTHNELMQKKGLYYELVTAQQQSEID</sequence>
<dbReference type="Proteomes" id="UP000682733">
    <property type="component" value="Unassembled WGS sequence"/>
</dbReference>
<organism evidence="3 4">
    <name type="scientific">Didymodactylos carnosus</name>
    <dbReference type="NCBI Taxonomy" id="1234261"/>
    <lineage>
        <taxon>Eukaryota</taxon>
        <taxon>Metazoa</taxon>
        <taxon>Spiralia</taxon>
        <taxon>Gnathifera</taxon>
        <taxon>Rotifera</taxon>
        <taxon>Eurotatoria</taxon>
        <taxon>Bdelloidea</taxon>
        <taxon>Philodinida</taxon>
        <taxon>Philodinidae</taxon>
        <taxon>Didymodactylos</taxon>
    </lineage>
</organism>
<dbReference type="GO" id="GO:0005886">
    <property type="term" value="C:plasma membrane"/>
    <property type="evidence" value="ECO:0007669"/>
    <property type="project" value="TreeGrafter"/>
</dbReference>
<feature type="non-terminal residue" evidence="3">
    <location>
        <position position="1"/>
    </location>
</feature>
<dbReference type="EMBL" id="CAJNOK010031940">
    <property type="protein sequence ID" value="CAF1478129.1"/>
    <property type="molecule type" value="Genomic_DNA"/>
</dbReference>
<evidence type="ECO:0000313" key="4">
    <source>
        <dbReference type="Proteomes" id="UP000682733"/>
    </source>
</evidence>
<name>A0A8S2T8T5_9BILA</name>
<proteinExistence type="predicted"/>
<dbReference type="Proteomes" id="UP000677228">
    <property type="component" value="Unassembled WGS sequence"/>
</dbReference>
<comment type="caution">
    <text evidence="3">The sequence shown here is derived from an EMBL/GenBank/DDBJ whole genome shotgun (WGS) entry which is preliminary data.</text>
</comment>
<feature type="domain" description="ABC transporter" evidence="1">
    <location>
        <begin position="1"/>
        <end position="210"/>
    </location>
</feature>
<dbReference type="PROSITE" id="PS50893">
    <property type="entry name" value="ABC_TRANSPORTER_2"/>
    <property type="match status" value="1"/>
</dbReference>
<dbReference type="PANTHER" id="PTHR24222:SF76">
    <property type="entry name" value="MYCOBACTIN IMPORT ATP-BINDING_PERMEASE PROTEIN IRTB"/>
    <property type="match status" value="1"/>
</dbReference>
<dbReference type="InterPro" id="IPR027417">
    <property type="entry name" value="P-loop_NTPase"/>
</dbReference>
<gene>
    <name evidence="2" type="ORF">OVA965_LOCUS35944</name>
    <name evidence="3" type="ORF">TMI583_LOCUS36928</name>
</gene>
<evidence type="ECO:0000313" key="2">
    <source>
        <dbReference type="EMBL" id="CAF1478129.1"/>
    </source>
</evidence>
<dbReference type="AlphaFoldDB" id="A0A8S2T8T5"/>